<accession>A0A8J3CTM4</accession>
<sequence>MTRSTSAKTIAKRAALTLGVLGTLIAIAPAASAAPSAQSYKPQSAATLIVAPRTTVRTHRSSPQTVHYVRELPAQKPMVIKRAAPDRKIKRVARPQIIIVTPPKPVKKSVTTRSRHR</sequence>
<proteinExistence type="predicted"/>
<evidence type="ECO:0000256" key="1">
    <source>
        <dbReference type="SAM" id="SignalP"/>
    </source>
</evidence>
<dbReference type="Proteomes" id="UP000634004">
    <property type="component" value="Unassembled WGS sequence"/>
</dbReference>
<keyword evidence="3" id="KW-1185">Reference proteome</keyword>
<keyword evidence="1" id="KW-0732">Signal</keyword>
<comment type="caution">
    <text evidence="2">The sequence shown here is derived from an EMBL/GenBank/DDBJ whole genome shotgun (WGS) entry which is preliminary data.</text>
</comment>
<dbReference type="EMBL" id="BMZH01000010">
    <property type="protein sequence ID" value="GHA99985.1"/>
    <property type="molecule type" value="Genomic_DNA"/>
</dbReference>
<feature type="chain" id="PRO_5035198772" evidence="1">
    <location>
        <begin position="34"/>
        <end position="117"/>
    </location>
</feature>
<reference evidence="2" key="1">
    <citation type="journal article" date="2014" name="Int. J. Syst. Evol. Microbiol.">
        <title>Complete genome sequence of Corynebacterium casei LMG S-19264T (=DSM 44701T), isolated from a smear-ripened cheese.</title>
        <authorList>
            <consortium name="US DOE Joint Genome Institute (JGI-PGF)"/>
            <person name="Walter F."/>
            <person name="Albersmeier A."/>
            <person name="Kalinowski J."/>
            <person name="Ruckert C."/>
        </authorList>
    </citation>
    <scope>NUCLEOTIDE SEQUENCE</scope>
    <source>
        <strain evidence="2">KCTC 32513</strain>
    </source>
</reference>
<dbReference type="RefSeq" id="WP_189498671.1">
    <property type="nucleotide sequence ID" value="NZ_BMZH01000010.1"/>
</dbReference>
<protein>
    <submittedName>
        <fullName evidence="2">Uncharacterized protein</fullName>
    </submittedName>
</protein>
<name>A0A8J3CTM4_9PROT</name>
<evidence type="ECO:0000313" key="3">
    <source>
        <dbReference type="Proteomes" id="UP000634004"/>
    </source>
</evidence>
<organism evidence="2 3">
    <name type="scientific">Algimonas arctica</name>
    <dbReference type="NCBI Taxonomy" id="1479486"/>
    <lineage>
        <taxon>Bacteria</taxon>
        <taxon>Pseudomonadati</taxon>
        <taxon>Pseudomonadota</taxon>
        <taxon>Alphaproteobacteria</taxon>
        <taxon>Maricaulales</taxon>
        <taxon>Robiginitomaculaceae</taxon>
        <taxon>Algimonas</taxon>
    </lineage>
</organism>
<dbReference type="AlphaFoldDB" id="A0A8J3CTM4"/>
<feature type="signal peptide" evidence="1">
    <location>
        <begin position="1"/>
        <end position="33"/>
    </location>
</feature>
<reference evidence="2" key="2">
    <citation type="submission" date="2020-09" db="EMBL/GenBank/DDBJ databases">
        <authorList>
            <person name="Sun Q."/>
            <person name="Kim S."/>
        </authorList>
    </citation>
    <scope>NUCLEOTIDE SEQUENCE</scope>
    <source>
        <strain evidence="2">KCTC 32513</strain>
    </source>
</reference>
<gene>
    <name evidence="2" type="ORF">GCM10009069_23500</name>
</gene>
<evidence type="ECO:0000313" key="2">
    <source>
        <dbReference type="EMBL" id="GHA99985.1"/>
    </source>
</evidence>